<feature type="compositionally biased region" description="Basic residues" evidence="1">
    <location>
        <begin position="47"/>
        <end position="56"/>
    </location>
</feature>
<dbReference type="OrthoDB" id="10251048at2759"/>
<proteinExistence type="predicted"/>
<sequence length="795" mass="88669">MHVDGQRRLPERDKVDMRLLHFQRSSLAEPHLQLQLHLVSRTSYHMPAHHRPRSRRSAQAPVGRLPLGTPSLDKHIAQAKTTRSNNSHSDDDSPKNTAFNTTASHTMSDVENQESAAARAEAKLRRQQERIQQADPMNKPVEKPRPSRKQAWKPLDLSDLMPPPPIPNVDEVRVNRYPAQSRDTSLSRSMSSLSQQTAATGDIEMDRNDSATMYDNAGFQMYTGRRRTRLAMTEQSSTAEPPPQDKPKTVEAEYDQDEILKVFKKQLPGLDYLTTNAGMADGEVHFVQHPNGDVSARIWSAKDYEWCPIGHFSNIRKKVEGQLAGDRLKGETAYQKLQQNTLAYFRILAKQREALAMGKPFGQNEIKQALPEPQQPVFLNPFAKNEDPFNVSQASSAIKATAKPYEPLGTFNTISVGPHRDPATPTSHSRRENTMLPEVRSAMLDQLHQLGDRASKRSMSNINLANLSRTVMNDPYQQTDNSEYDEEHTSPPLSMSMQYSRPRPTKNSSFPIAISHAGDIKAPTATRRGMISADFEEMCAGWQDSQPRLEQTERKTSVLTNGSVPDVGYEKQTPTTYNTEAIGSGKPTNKPHDVELNDWWTSGQKFARQEDFYRHIMSTAPPKPNAPATLSTPQKTSFGTPVTQPRTIGAPMMNRGNSIAQKDSIPEADKVDITRLLIPVYENLASYTQGPNRRDYWCRWSQPPEWCIDRSPKGNESFFDSVWGQPPARVGKDPRYRNMPGELRFGGFSPGYTQQSPAAVGSPGAVKGTVGSFGSVGMGMGGGSLGRLSYGSSRF</sequence>
<accession>A0A8H6RG88</accession>
<feature type="region of interest" description="Disordered" evidence="1">
    <location>
        <begin position="411"/>
        <end position="430"/>
    </location>
</feature>
<evidence type="ECO:0000256" key="1">
    <source>
        <dbReference type="SAM" id="MobiDB-lite"/>
    </source>
</evidence>
<keyword evidence="3" id="KW-1185">Reference proteome</keyword>
<reference evidence="2" key="1">
    <citation type="submission" date="2020-04" db="EMBL/GenBank/DDBJ databases">
        <title>Draft genome resource of the tomato pathogen Pseudocercospora fuligena.</title>
        <authorList>
            <person name="Zaccaron A."/>
        </authorList>
    </citation>
    <scope>NUCLEOTIDE SEQUENCE</scope>
    <source>
        <strain evidence="2">PF001</strain>
    </source>
</reference>
<feature type="region of interest" description="Disordered" evidence="1">
    <location>
        <begin position="547"/>
        <end position="590"/>
    </location>
</feature>
<feature type="region of interest" description="Disordered" evidence="1">
    <location>
        <begin position="45"/>
        <end position="200"/>
    </location>
</feature>
<feature type="compositionally biased region" description="Polar residues" evidence="1">
    <location>
        <begin position="95"/>
        <end position="115"/>
    </location>
</feature>
<feature type="region of interest" description="Disordered" evidence="1">
    <location>
        <begin position="474"/>
        <end position="506"/>
    </location>
</feature>
<dbReference type="AlphaFoldDB" id="A0A8H6RG88"/>
<name>A0A8H6RG88_9PEZI</name>
<dbReference type="Proteomes" id="UP000660729">
    <property type="component" value="Unassembled WGS sequence"/>
</dbReference>
<dbReference type="EMBL" id="JABCIY010000175">
    <property type="protein sequence ID" value="KAF7190187.1"/>
    <property type="molecule type" value="Genomic_DNA"/>
</dbReference>
<organism evidence="2 3">
    <name type="scientific">Pseudocercospora fuligena</name>
    <dbReference type="NCBI Taxonomy" id="685502"/>
    <lineage>
        <taxon>Eukaryota</taxon>
        <taxon>Fungi</taxon>
        <taxon>Dikarya</taxon>
        <taxon>Ascomycota</taxon>
        <taxon>Pezizomycotina</taxon>
        <taxon>Dothideomycetes</taxon>
        <taxon>Dothideomycetidae</taxon>
        <taxon>Mycosphaerellales</taxon>
        <taxon>Mycosphaerellaceae</taxon>
        <taxon>Pseudocercospora</taxon>
    </lineage>
</organism>
<feature type="compositionally biased region" description="Basic and acidic residues" evidence="1">
    <location>
        <begin position="120"/>
        <end position="129"/>
    </location>
</feature>
<feature type="region of interest" description="Disordered" evidence="1">
    <location>
        <begin position="230"/>
        <end position="250"/>
    </location>
</feature>
<feature type="compositionally biased region" description="Polar residues" evidence="1">
    <location>
        <begin position="572"/>
        <end position="581"/>
    </location>
</feature>
<feature type="region of interest" description="Disordered" evidence="1">
    <location>
        <begin position="621"/>
        <end position="656"/>
    </location>
</feature>
<gene>
    <name evidence="2" type="ORF">HII31_08518</name>
</gene>
<evidence type="ECO:0000313" key="3">
    <source>
        <dbReference type="Proteomes" id="UP000660729"/>
    </source>
</evidence>
<feature type="compositionally biased region" description="Low complexity" evidence="1">
    <location>
        <begin position="181"/>
        <end position="197"/>
    </location>
</feature>
<feature type="compositionally biased region" description="Polar residues" evidence="1">
    <location>
        <begin position="628"/>
        <end position="646"/>
    </location>
</feature>
<protein>
    <submittedName>
        <fullName evidence="2">Uncharacterized protein</fullName>
    </submittedName>
</protein>
<evidence type="ECO:0000313" key="2">
    <source>
        <dbReference type="EMBL" id="KAF7190187.1"/>
    </source>
</evidence>
<comment type="caution">
    <text evidence="2">The sequence shown here is derived from an EMBL/GenBank/DDBJ whole genome shotgun (WGS) entry which is preliminary data.</text>
</comment>
<feature type="compositionally biased region" description="Polar residues" evidence="1">
    <location>
        <begin position="491"/>
        <end position="506"/>
    </location>
</feature>